<feature type="region of interest" description="Disordered" evidence="5">
    <location>
        <begin position="261"/>
        <end position="288"/>
    </location>
</feature>
<keyword evidence="2 6" id="KW-0812">Transmembrane</keyword>
<reference evidence="8" key="2">
    <citation type="submission" date="2021-04" db="EMBL/GenBank/DDBJ databases">
        <authorList>
            <person name="Podell S."/>
        </authorList>
    </citation>
    <scope>NUCLEOTIDE SEQUENCE</scope>
    <source>
        <strain evidence="8">Hildebrandi</strain>
    </source>
</reference>
<dbReference type="Proteomes" id="UP000693970">
    <property type="component" value="Unassembled WGS sequence"/>
</dbReference>
<keyword evidence="4 6" id="KW-0472">Membrane</keyword>
<feature type="domain" description="TLC" evidence="7">
    <location>
        <begin position="126"/>
        <end position="252"/>
    </location>
</feature>
<dbReference type="EMBL" id="JAGRRH010000012">
    <property type="protein sequence ID" value="KAG7362027.1"/>
    <property type="molecule type" value="Genomic_DNA"/>
</dbReference>
<protein>
    <recommendedName>
        <fullName evidence="7">TLC domain-containing protein</fullName>
    </recommendedName>
</protein>
<evidence type="ECO:0000256" key="3">
    <source>
        <dbReference type="ARBA" id="ARBA00022989"/>
    </source>
</evidence>
<feature type="transmembrane region" description="Helical" evidence="6">
    <location>
        <begin position="197"/>
        <end position="216"/>
    </location>
</feature>
<sequence length="288" mass="33509">MQKMIRSLVGDVASLLLPGFIILRLLILNDSAAAFESYAEEKRPPPYLMQSSTFWREHYSSDDAILPFLFPFLLWTCCWIYARIFKKKDFAKWYSLHTLHHAGAIAQASCSLYFHDDAVFHERIPILWSMSYFVIDIVDCLYMGHILYIAHGVVCLALGLANYNIPLLRTLRMNSKATYIETSSILLYQVKQYRQPWLFLLFAITYTCCRILWIPYMMKELLDNGMEYTNIIFLLLVVFYFLQIHWYIKIIKIVITGADNTNNKKEDGDGDSKKDAAADTANKSEKEE</sequence>
<dbReference type="InterPro" id="IPR006634">
    <property type="entry name" value="TLC-dom"/>
</dbReference>
<evidence type="ECO:0000313" key="9">
    <source>
        <dbReference type="Proteomes" id="UP000693970"/>
    </source>
</evidence>
<evidence type="ECO:0000256" key="4">
    <source>
        <dbReference type="ARBA" id="ARBA00023136"/>
    </source>
</evidence>
<organism evidence="8 9">
    <name type="scientific">Nitzschia inconspicua</name>
    <dbReference type="NCBI Taxonomy" id="303405"/>
    <lineage>
        <taxon>Eukaryota</taxon>
        <taxon>Sar</taxon>
        <taxon>Stramenopiles</taxon>
        <taxon>Ochrophyta</taxon>
        <taxon>Bacillariophyta</taxon>
        <taxon>Bacillariophyceae</taxon>
        <taxon>Bacillariophycidae</taxon>
        <taxon>Bacillariales</taxon>
        <taxon>Bacillariaceae</taxon>
        <taxon>Nitzschia</taxon>
    </lineage>
</organism>
<feature type="transmembrane region" description="Helical" evidence="6">
    <location>
        <begin position="228"/>
        <end position="248"/>
    </location>
</feature>
<feature type="transmembrane region" description="Helical" evidence="6">
    <location>
        <begin position="146"/>
        <end position="165"/>
    </location>
</feature>
<comment type="caution">
    <text evidence="8">The sequence shown here is derived from an EMBL/GenBank/DDBJ whole genome shotgun (WGS) entry which is preliminary data.</text>
</comment>
<dbReference type="GO" id="GO:0016020">
    <property type="term" value="C:membrane"/>
    <property type="evidence" value="ECO:0007669"/>
    <property type="project" value="UniProtKB-SubCell"/>
</dbReference>
<reference evidence="8" key="1">
    <citation type="journal article" date="2021" name="Sci. Rep.">
        <title>Diploid genomic architecture of Nitzschia inconspicua, an elite biomass production diatom.</title>
        <authorList>
            <person name="Oliver A."/>
            <person name="Podell S."/>
            <person name="Pinowska A."/>
            <person name="Traller J.C."/>
            <person name="Smith S.R."/>
            <person name="McClure R."/>
            <person name="Beliaev A."/>
            <person name="Bohutskyi P."/>
            <person name="Hill E.A."/>
            <person name="Rabines A."/>
            <person name="Zheng H."/>
            <person name="Allen L.Z."/>
            <person name="Kuo A."/>
            <person name="Grigoriev I.V."/>
            <person name="Allen A.E."/>
            <person name="Hazlebeck D."/>
            <person name="Allen E.E."/>
        </authorList>
    </citation>
    <scope>NUCLEOTIDE SEQUENCE</scope>
    <source>
        <strain evidence="8">Hildebrandi</strain>
    </source>
</reference>
<keyword evidence="9" id="KW-1185">Reference proteome</keyword>
<accession>A0A9K3LH87</accession>
<dbReference type="AlphaFoldDB" id="A0A9K3LH87"/>
<comment type="subcellular location">
    <subcellularLocation>
        <location evidence="1">Membrane</location>
        <topology evidence="1">Multi-pass membrane protein</topology>
    </subcellularLocation>
</comment>
<evidence type="ECO:0000256" key="5">
    <source>
        <dbReference type="SAM" id="MobiDB-lite"/>
    </source>
</evidence>
<evidence type="ECO:0000313" key="8">
    <source>
        <dbReference type="EMBL" id="KAG7362027.1"/>
    </source>
</evidence>
<dbReference type="OrthoDB" id="40222at2759"/>
<evidence type="ECO:0000256" key="6">
    <source>
        <dbReference type="SAM" id="Phobius"/>
    </source>
</evidence>
<feature type="compositionally biased region" description="Basic and acidic residues" evidence="5">
    <location>
        <begin position="262"/>
        <end position="288"/>
    </location>
</feature>
<evidence type="ECO:0000256" key="2">
    <source>
        <dbReference type="ARBA" id="ARBA00022692"/>
    </source>
</evidence>
<evidence type="ECO:0000259" key="7">
    <source>
        <dbReference type="Pfam" id="PF03798"/>
    </source>
</evidence>
<feature type="transmembrane region" description="Helical" evidence="6">
    <location>
        <begin position="94"/>
        <end position="114"/>
    </location>
</feature>
<name>A0A9K3LH87_9STRA</name>
<dbReference type="Pfam" id="PF03798">
    <property type="entry name" value="TRAM_LAG1_CLN8"/>
    <property type="match status" value="1"/>
</dbReference>
<feature type="transmembrane region" description="Helical" evidence="6">
    <location>
        <begin position="64"/>
        <end position="82"/>
    </location>
</feature>
<gene>
    <name evidence="8" type="ORF">IV203_025693</name>
</gene>
<proteinExistence type="predicted"/>
<evidence type="ECO:0000256" key="1">
    <source>
        <dbReference type="ARBA" id="ARBA00004141"/>
    </source>
</evidence>
<keyword evidence="3 6" id="KW-1133">Transmembrane helix</keyword>
<feature type="transmembrane region" description="Helical" evidence="6">
    <location>
        <begin position="7"/>
        <end position="27"/>
    </location>
</feature>